<evidence type="ECO:0000256" key="6">
    <source>
        <dbReference type="ARBA" id="ARBA00023242"/>
    </source>
</evidence>
<gene>
    <name evidence="11" type="ordered locus">DEHA2G22044g</name>
</gene>
<dbReference type="FunCoup" id="Q6BH19">
    <property type="interactions" value="20"/>
</dbReference>
<dbReference type="GO" id="GO:0030915">
    <property type="term" value="C:Smc5-Smc6 complex"/>
    <property type="evidence" value="ECO:0007669"/>
    <property type="project" value="UniProtKB-UniRule"/>
</dbReference>
<evidence type="ECO:0000256" key="7">
    <source>
        <dbReference type="RuleBase" id="RU365071"/>
    </source>
</evidence>
<comment type="subunit">
    <text evidence="7">Component of the SMC5-SMC6 complex.</text>
</comment>
<dbReference type="HOGENOM" id="CLU_041037_5_1_1"/>
<dbReference type="OrthoDB" id="361242at2759"/>
<organism evidence="11 12">
    <name type="scientific">Debaryomyces hansenii (strain ATCC 36239 / CBS 767 / BCRC 21394 / JCM 1990 / NBRC 0083 / IGC 2968)</name>
    <name type="common">Yeast</name>
    <name type="synonym">Torulaspora hansenii</name>
    <dbReference type="NCBI Taxonomy" id="284592"/>
    <lineage>
        <taxon>Eukaryota</taxon>
        <taxon>Fungi</taxon>
        <taxon>Dikarya</taxon>
        <taxon>Ascomycota</taxon>
        <taxon>Saccharomycotina</taxon>
        <taxon>Pichiomycetes</taxon>
        <taxon>Debaryomycetaceae</taxon>
        <taxon>Debaryomyces</taxon>
    </lineage>
</organism>
<dbReference type="Proteomes" id="UP000000599">
    <property type="component" value="Chromosome G"/>
</dbReference>
<evidence type="ECO:0000256" key="1">
    <source>
        <dbReference type="ARBA" id="ARBA00004123"/>
    </source>
</evidence>
<comment type="similarity">
    <text evidence="2 7">Belongs to the NSE4 family.</text>
</comment>
<evidence type="ECO:0000259" key="9">
    <source>
        <dbReference type="Pfam" id="PF08743"/>
    </source>
</evidence>
<evidence type="ECO:0000256" key="4">
    <source>
        <dbReference type="ARBA" id="ARBA00023172"/>
    </source>
</evidence>
<dbReference type="RefSeq" id="XP_462502.2">
    <property type="nucleotide sequence ID" value="XM_462502.1"/>
</dbReference>
<evidence type="ECO:0000256" key="5">
    <source>
        <dbReference type="ARBA" id="ARBA00023204"/>
    </source>
</evidence>
<accession>Q6BH19</accession>
<dbReference type="PANTHER" id="PTHR16140:SF0">
    <property type="entry name" value="NON-STRUCTURAL MAINTENANCE OF CHROMOSOMES ELEMENT 4"/>
    <property type="match status" value="1"/>
</dbReference>
<dbReference type="InterPro" id="IPR029225">
    <property type="entry name" value="Nse4_Nse3-bd"/>
</dbReference>
<comment type="function">
    <text evidence="7">Component of the SMC5-SMC6 complex, that promotes sister chromatid alignment after DNA damage and facilitates double-stranded DNA breaks (DSBs) repair via homologous recombination between sister chromatids.</text>
</comment>
<dbReference type="PANTHER" id="PTHR16140">
    <property type="entry name" value="NON-STRUCTURAL MAINTENANCE OF CHROMOSOMES ELEMENT 4"/>
    <property type="match status" value="1"/>
</dbReference>
<evidence type="ECO:0000256" key="3">
    <source>
        <dbReference type="ARBA" id="ARBA00022763"/>
    </source>
</evidence>
<comment type="subcellular location">
    <subcellularLocation>
        <location evidence="1 7">Nucleus</location>
    </subcellularLocation>
</comment>
<evidence type="ECO:0000259" key="10">
    <source>
        <dbReference type="Pfam" id="PF15412"/>
    </source>
</evidence>
<dbReference type="KEGG" id="dha:DEHA2G22044g"/>
<keyword evidence="12" id="KW-1185">Reference proteome</keyword>
<feature type="compositionally biased region" description="Basic and acidic residues" evidence="8">
    <location>
        <begin position="53"/>
        <end position="62"/>
    </location>
</feature>
<dbReference type="OMA" id="IFQMDMP"/>
<dbReference type="InParanoid" id="Q6BH19"/>
<dbReference type="GO" id="GO:0005634">
    <property type="term" value="C:nucleus"/>
    <property type="evidence" value="ECO:0007669"/>
    <property type="project" value="UniProtKB-SubCell"/>
</dbReference>
<dbReference type="AlphaFoldDB" id="Q6BH19"/>
<dbReference type="InterPro" id="IPR027786">
    <property type="entry name" value="Nse4/EID"/>
</dbReference>
<dbReference type="GO" id="GO:0006310">
    <property type="term" value="P:DNA recombination"/>
    <property type="evidence" value="ECO:0007669"/>
    <property type="project" value="UniProtKB-UniRule"/>
</dbReference>
<evidence type="ECO:0000313" key="11">
    <source>
        <dbReference type="EMBL" id="CAG91012.2"/>
    </source>
</evidence>
<evidence type="ECO:0000313" key="12">
    <source>
        <dbReference type="Proteomes" id="UP000000599"/>
    </source>
</evidence>
<name>Q6BH19_DEBHA</name>
<dbReference type="EMBL" id="CR382139">
    <property type="protein sequence ID" value="CAG91012.2"/>
    <property type="molecule type" value="Genomic_DNA"/>
</dbReference>
<dbReference type="STRING" id="284592.Q6BH19"/>
<protein>
    <recommendedName>
        <fullName evidence="7">Non-structural maintenance of chromosomes element 4</fullName>
    </recommendedName>
</protein>
<dbReference type="Pfam" id="PF08743">
    <property type="entry name" value="Nse4_C"/>
    <property type="match status" value="1"/>
</dbReference>
<keyword evidence="5 7" id="KW-0234">DNA repair</keyword>
<dbReference type="GeneID" id="2905452"/>
<proteinExistence type="inferred from homology"/>
<sequence>MSSTKLEPTNEISNAVPSNGLINNLENNGDESTSDSDENSYDSSSDESLDNGEPVRKIQKTDKNTLMNRYEFLKSKMRDENSEAHKGEATTLVLDHLRELKVIYEIVQKEHNRDTKVHLKDAEAFMDTSKFAATNAKNLKFDDMGISLSQKDFLSRLRSYLNPNEATVEDDYEGDYNETSTKEDTFNSYNWLKLGALYCSVSNKAVVTDSLYGPLETERRKQLGRTRNIDDTKNYLSTTAQSVQANDISGNEEQNTAHMVKNVYKTFVQKKDDAGVNFFKFFINPNSFAQSIENLFFTSFLIKDARLKLYLNDEGIPIVQTVNPQEYEVSQLNPSNGESNHHIATFDYKTWQGLIKRFNITESYLDTRPEADDTYSSSDDDEINE</sequence>
<evidence type="ECO:0000256" key="8">
    <source>
        <dbReference type="SAM" id="MobiDB-lite"/>
    </source>
</evidence>
<dbReference type="eggNOG" id="KOG2866">
    <property type="taxonomic scope" value="Eukaryota"/>
</dbReference>
<keyword evidence="4 7" id="KW-0233">DNA recombination</keyword>
<keyword evidence="3 7" id="KW-0227">DNA damage</keyword>
<keyword evidence="6 7" id="KW-0539">Nucleus</keyword>
<feature type="region of interest" description="Disordered" evidence="8">
    <location>
        <begin position="1"/>
        <end position="62"/>
    </location>
</feature>
<feature type="domain" description="Nse4/EID protein Nse3/MAGE-binding" evidence="10">
    <location>
        <begin position="121"/>
        <end position="171"/>
    </location>
</feature>
<dbReference type="Pfam" id="PF15412">
    <property type="entry name" value="Nse4-Nse3_bdg"/>
    <property type="match status" value="1"/>
</dbReference>
<evidence type="ECO:0000256" key="2">
    <source>
        <dbReference type="ARBA" id="ARBA00008997"/>
    </source>
</evidence>
<feature type="domain" description="Non-structural maintenance of chromosome element 4 C-terminal" evidence="9">
    <location>
        <begin position="276"/>
        <end position="365"/>
    </location>
</feature>
<dbReference type="InterPro" id="IPR014854">
    <property type="entry name" value="Nse4_C"/>
</dbReference>
<dbReference type="GO" id="GO:0006281">
    <property type="term" value="P:DNA repair"/>
    <property type="evidence" value="ECO:0007669"/>
    <property type="project" value="UniProtKB-UniRule"/>
</dbReference>
<dbReference type="VEuPathDB" id="FungiDB:DEHA2G22044g"/>
<feature type="compositionally biased region" description="Polar residues" evidence="8">
    <location>
        <begin position="1"/>
        <end position="25"/>
    </location>
</feature>
<reference evidence="11 12" key="1">
    <citation type="journal article" date="2004" name="Nature">
        <title>Genome evolution in yeasts.</title>
        <authorList>
            <consortium name="Genolevures"/>
            <person name="Dujon B."/>
            <person name="Sherman D."/>
            <person name="Fischer G."/>
            <person name="Durrens P."/>
            <person name="Casaregola S."/>
            <person name="Lafontaine I."/>
            <person name="de Montigny J."/>
            <person name="Marck C."/>
            <person name="Neuveglise C."/>
            <person name="Talla E."/>
            <person name="Goffard N."/>
            <person name="Frangeul L."/>
            <person name="Aigle M."/>
            <person name="Anthouard V."/>
            <person name="Babour A."/>
            <person name="Barbe V."/>
            <person name="Barnay S."/>
            <person name="Blanchin S."/>
            <person name="Beckerich J.M."/>
            <person name="Beyne E."/>
            <person name="Bleykasten C."/>
            <person name="Boisrame A."/>
            <person name="Boyer J."/>
            <person name="Cattolico L."/>
            <person name="Confanioleri F."/>
            <person name="de Daruvar A."/>
            <person name="Despons L."/>
            <person name="Fabre E."/>
            <person name="Fairhead C."/>
            <person name="Ferry-Dumazet H."/>
            <person name="Groppi A."/>
            <person name="Hantraye F."/>
            <person name="Hennequin C."/>
            <person name="Jauniaux N."/>
            <person name="Joyet P."/>
            <person name="Kachouri R."/>
            <person name="Kerrest A."/>
            <person name="Koszul R."/>
            <person name="Lemaire M."/>
            <person name="Lesur I."/>
            <person name="Ma L."/>
            <person name="Muller H."/>
            <person name="Nicaud J.M."/>
            <person name="Nikolski M."/>
            <person name="Oztas S."/>
            <person name="Ozier-Kalogeropoulos O."/>
            <person name="Pellenz S."/>
            <person name="Potier S."/>
            <person name="Richard G.F."/>
            <person name="Straub M.L."/>
            <person name="Suleau A."/>
            <person name="Swennene D."/>
            <person name="Tekaia F."/>
            <person name="Wesolowski-Louvel M."/>
            <person name="Westhof E."/>
            <person name="Wirth B."/>
            <person name="Zeniou-Meyer M."/>
            <person name="Zivanovic I."/>
            <person name="Bolotin-Fukuhara M."/>
            <person name="Thierry A."/>
            <person name="Bouchier C."/>
            <person name="Caudron B."/>
            <person name="Scarpelli C."/>
            <person name="Gaillardin C."/>
            <person name="Weissenbach J."/>
            <person name="Wincker P."/>
            <person name="Souciet J.L."/>
        </authorList>
    </citation>
    <scope>NUCLEOTIDE SEQUENCE [LARGE SCALE GENOMIC DNA]</scope>
    <source>
        <strain evidence="12">ATCC 36239 / CBS 767 / BCRC 21394 / JCM 1990 / NBRC 0083 / IGC 2968</strain>
    </source>
</reference>
<feature type="compositionally biased region" description="Acidic residues" evidence="8">
    <location>
        <begin position="28"/>
        <end position="50"/>
    </location>
</feature>